<organism evidence="10 11">
    <name type="scientific">Hibiscus syriacus</name>
    <name type="common">Rose of Sharon</name>
    <dbReference type="NCBI Taxonomy" id="106335"/>
    <lineage>
        <taxon>Eukaryota</taxon>
        <taxon>Viridiplantae</taxon>
        <taxon>Streptophyta</taxon>
        <taxon>Embryophyta</taxon>
        <taxon>Tracheophyta</taxon>
        <taxon>Spermatophyta</taxon>
        <taxon>Magnoliopsida</taxon>
        <taxon>eudicotyledons</taxon>
        <taxon>Gunneridae</taxon>
        <taxon>Pentapetalae</taxon>
        <taxon>rosids</taxon>
        <taxon>malvids</taxon>
        <taxon>Malvales</taxon>
        <taxon>Malvaceae</taxon>
        <taxon>Malvoideae</taxon>
        <taxon>Hibiscus</taxon>
    </lineage>
</organism>
<comment type="caution">
    <text evidence="10">The sequence shown here is derived from an EMBL/GenBank/DDBJ whole genome shotgun (WGS) entry which is preliminary data.</text>
</comment>
<keyword evidence="2" id="KW-0677">Repeat</keyword>
<dbReference type="SMART" id="SM00717">
    <property type="entry name" value="SANT"/>
    <property type="match status" value="2"/>
</dbReference>
<name>A0A6A2Z3Y5_HIBSY</name>
<dbReference type="Gene3D" id="1.10.10.60">
    <property type="entry name" value="Homeodomain-like"/>
    <property type="match status" value="2"/>
</dbReference>
<feature type="domain" description="HTH myb-type" evidence="9">
    <location>
        <begin position="66"/>
        <end position="116"/>
    </location>
</feature>
<dbReference type="InterPro" id="IPR015495">
    <property type="entry name" value="Myb_TF_plants"/>
</dbReference>
<evidence type="ECO:0000256" key="2">
    <source>
        <dbReference type="ARBA" id="ARBA00022737"/>
    </source>
</evidence>
<dbReference type="InterPro" id="IPR017930">
    <property type="entry name" value="Myb_dom"/>
</dbReference>
<dbReference type="GO" id="GO:0051707">
    <property type="term" value="P:response to other organism"/>
    <property type="evidence" value="ECO:0007669"/>
    <property type="project" value="UniProtKB-ARBA"/>
</dbReference>
<feature type="domain" description="HTH myb-type" evidence="9">
    <location>
        <begin position="9"/>
        <end position="65"/>
    </location>
</feature>
<evidence type="ECO:0000256" key="4">
    <source>
        <dbReference type="ARBA" id="ARBA00023125"/>
    </source>
</evidence>
<dbReference type="EMBL" id="VEPZ02001220">
    <property type="protein sequence ID" value="KAE8686273.1"/>
    <property type="molecule type" value="Genomic_DNA"/>
</dbReference>
<evidence type="ECO:0000256" key="6">
    <source>
        <dbReference type="ARBA" id="ARBA00023242"/>
    </source>
</evidence>
<dbReference type="FunFam" id="1.10.10.60:FF:000001">
    <property type="entry name" value="MYB-related transcription factor"/>
    <property type="match status" value="1"/>
</dbReference>
<dbReference type="PANTHER" id="PTHR47994:SF5">
    <property type="entry name" value="F14D16.11-RELATED"/>
    <property type="match status" value="1"/>
</dbReference>
<dbReference type="PANTHER" id="PTHR47994">
    <property type="entry name" value="F14D16.11-RELATED"/>
    <property type="match status" value="1"/>
</dbReference>
<keyword evidence="6" id="KW-0539">Nucleus</keyword>
<feature type="domain" description="Myb-like" evidence="8">
    <location>
        <begin position="9"/>
        <end position="61"/>
    </location>
</feature>
<proteinExistence type="predicted"/>
<evidence type="ECO:0000259" key="8">
    <source>
        <dbReference type="PROSITE" id="PS50090"/>
    </source>
</evidence>
<dbReference type="SUPFAM" id="SSF46689">
    <property type="entry name" value="Homeodomain-like"/>
    <property type="match status" value="1"/>
</dbReference>
<evidence type="ECO:0000313" key="10">
    <source>
        <dbReference type="EMBL" id="KAE8686273.1"/>
    </source>
</evidence>
<reference evidence="10" key="1">
    <citation type="submission" date="2019-09" db="EMBL/GenBank/DDBJ databases">
        <title>Draft genome information of white flower Hibiscus syriacus.</title>
        <authorList>
            <person name="Kim Y.-M."/>
        </authorList>
    </citation>
    <scope>NUCLEOTIDE SEQUENCE [LARGE SCALE GENOMIC DNA]</scope>
    <source>
        <strain evidence="10">YM2019G1</strain>
    </source>
</reference>
<sequence>MGRTPCSDKNSLKKGPWTPEEDQMLTHYIKKHGYGNWRTLPKNAGLQRCGKSCRLRWTNYLRPDIKRGRFSSEEEDIIIQLHSILDNKWSAIAAHLPGRTDNEIKNYWNTRIRKILLRMGIDLVTHRPRLDLLDLWWILSSSLYNQTQVFLNQPLTQSNEIPTCSVPSCNETQLVNPNVDHKFQSDISGLSGYQGNAIVTPPTRTRPEYESEVLH</sequence>
<dbReference type="Proteomes" id="UP000436088">
    <property type="component" value="Unassembled WGS sequence"/>
</dbReference>
<dbReference type="GO" id="GO:0080090">
    <property type="term" value="P:regulation of primary metabolic process"/>
    <property type="evidence" value="ECO:0007669"/>
    <property type="project" value="UniProtKB-ARBA"/>
</dbReference>
<evidence type="ECO:0000259" key="9">
    <source>
        <dbReference type="PROSITE" id="PS51294"/>
    </source>
</evidence>
<evidence type="ECO:0000313" key="11">
    <source>
        <dbReference type="Proteomes" id="UP000436088"/>
    </source>
</evidence>
<gene>
    <name evidence="10" type="ORF">F3Y22_tig00111070pilonHSYRG00085</name>
</gene>
<feature type="domain" description="Myb-like" evidence="8">
    <location>
        <begin position="62"/>
        <end position="112"/>
    </location>
</feature>
<dbReference type="FunFam" id="1.10.10.60:FF:000394">
    <property type="entry name" value="MYB transcription factor"/>
    <property type="match status" value="1"/>
</dbReference>
<dbReference type="PROSITE" id="PS50090">
    <property type="entry name" value="MYB_LIKE"/>
    <property type="match status" value="2"/>
</dbReference>
<dbReference type="GO" id="GO:0000976">
    <property type="term" value="F:transcription cis-regulatory region binding"/>
    <property type="evidence" value="ECO:0007669"/>
    <property type="project" value="UniProtKB-ARBA"/>
</dbReference>
<dbReference type="InterPro" id="IPR001005">
    <property type="entry name" value="SANT/Myb"/>
</dbReference>
<evidence type="ECO:0000256" key="3">
    <source>
        <dbReference type="ARBA" id="ARBA00023015"/>
    </source>
</evidence>
<comment type="subunit">
    <text evidence="7">Can form complexes with MYC2, MYC3 or MYC4.</text>
</comment>
<accession>A0A6A2Z3Y5</accession>
<evidence type="ECO:0000256" key="7">
    <source>
        <dbReference type="ARBA" id="ARBA00062314"/>
    </source>
</evidence>
<dbReference type="InterPro" id="IPR009057">
    <property type="entry name" value="Homeodomain-like_sf"/>
</dbReference>
<keyword evidence="4" id="KW-0238">DNA-binding</keyword>
<dbReference type="Pfam" id="PF00249">
    <property type="entry name" value="Myb_DNA-binding"/>
    <property type="match status" value="2"/>
</dbReference>
<protein>
    <submittedName>
        <fullName evidence="10">Transcription factor MYB39</fullName>
    </submittedName>
</protein>
<dbReference type="PROSITE" id="PS51294">
    <property type="entry name" value="HTH_MYB"/>
    <property type="match status" value="2"/>
</dbReference>
<keyword evidence="5" id="KW-0804">Transcription</keyword>
<evidence type="ECO:0000256" key="1">
    <source>
        <dbReference type="ARBA" id="ARBA00004123"/>
    </source>
</evidence>
<dbReference type="CDD" id="cd00167">
    <property type="entry name" value="SANT"/>
    <property type="match status" value="2"/>
</dbReference>
<keyword evidence="3" id="KW-0805">Transcription regulation</keyword>
<comment type="subcellular location">
    <subcellularLocation>
        <location evidence="1">Nucleus</location>
    </subcellularLocation>
</comment>
<dbReference type="GO" id="GO:0005634">
    <property type="term" value="C:nucleus"/>
    <property type="evidence" value="ECO:0007669"/>
    <property type="project" value="UniProtKB-SubCell"/>
</dbReference>
<keyword evidence="11" id="KW-1185">Reference proteome</keyword>
<dbReference type="AlphaFoldDB" id="A0A6A2Z3Y5"/>
<evidence type="ECO:0000256" key="5">
    <source>
        <dbReference type="ARBA" id="ARBA00023163"/>
    </source>
</evidence>